<feature type="compositionally biased region" description="Polar residues" evidence="1">
    <location>
        <begin position="49"/>
        <end position="64"/>
    </location>
</feature>
<gene>
    <name evidence="2" type="ORF">ABB37_01432</name>
</gene>
<feature type="region of interest" description="Disordered" evidence="1">
    <location>
        <begin position="49"/>
        <end position="74"/>
    </location>
</feature>
<dbReference type="Proteomes" id="UP000037923">
    <property type="component" value="Unassembled WGS sequence"/>
</dbReference>
<dbReference type="OrthoDB" id="273298at2759"/>
<dbReference type="RefSeq" id="XP_015663438.1">
    <property type="nucleotide sequence ID" value="XM_015797918.1"/>
</dbReference>
<evidence type="ECO:0000313" key="2">
    <source>
        <dbReference type="EMBL" id="KPA84999.1"/>
    </source>
</evidence>
<comment type="caution">
    <text evidence="2">The sequence shown here is derived from an EMBL/GenBank/DDBJ whole genome shotgun (WGS) entry which is preliminary data.</text>
</comment>
<keyword evidence="3" id="KW-1185">Reference proteome</keyword>
<dbReference type="VEuPathDB" id="TriTrypDB:LpyrH10_02_4060"/>
<name>A0A0M9G903_LEPPY</name>
<feature type="compositionally biased region" description="Low complexity" evidence="1">
    <location>
        <begin position="449"/>
        <end position="458"/>
    </location>
</feature>
<reference evidence="2 3" key="1">
    <citation type="submission" date="2015-07" db="EMBL/GenBank/DDBJ databases">
        <title>High-quality genome of monoxenous trypanosomatid Leptomonas pyrrhocoris.</title>
        <authorList>
            <person name="Flegontov P."/>
            <person name="Butenko A."/>
            <person name="Firsov S."/>
            <person name="Vlcek C."/>
            <person name="Logacheva M.D."/>
            <person name="Field M."/>
            <person name="Filatov D."/>
            <person name="Flegontova O."/>
            <person name="Gerasimov E."/>
            <person name="Jackson A.P."/>
            <person name="Kelly S."/>
            <person name="Opperdoes F."/>
            <person name="O'Reilly A."/>
            <person name="Votypka J."/>
            <person name="Yurchenko V."/>
            <person name="Lukes J."/>
        </authorList>
    </citation>
    <scope>NUCLEOTIDE SEQUENCE [LARGE SCALE GENOMIC DNA]</scope>
    <source>
        <strain evidence="2">H10</strain>
    </source>
</reference>
<feature type="compositionally biased region" description="Basic and acidic residues" evidence="1">
    <location>
        <begin position="139"/>
        <end position="164"/>
    </location>
</feature>
<feature type="compositionally biased region" description="Basic and acidic residues" evidence="1">
    <location>
        <begin position="381"/>
        <end position="393"/>
    </location>
</feature>
<sequence length="551" mass="59611">MRASRVMLSQGKAAKAYALDLEFVKCKGSVYARSAAFVPFRRITTAQATAGSESAVQTNATQQNKGGGTADDAPTRLTELLDKPIVLELKPDVTLSLAESLPCGHLLREMIDVRFAPTPALTAVVREFHETARNELSAHRDLLKTQRKQKKDEKIEREREEERAGGAAGDAPDCSSGTVDTDDFINVEEDHDASLLSSPTAFSSSSSLKTTRLTSSAEAMASRSLQMRDGLTHNFRGLDPYGIPNVRIFEREALKTLYAAPVESRDFKAAAKQLRCLLHAGRGKNGYKPLAFCTRTYPEFLQKVLQAVFESPSAWYEWLTACYTRVEEDLRGVREARGAVGTGESITTPITQAAVFVECNTLEELATRMNLVWGGLLREGEVRGGGDREDSTRGEGSGTAPPKVFVYGNADLRVIHNTLGLSKSVPPLNLHLSVRGSKVRRFLTHRSSKSPTSSSSSSAEAGKTDESTPNSDVQLISPYEARVVDITKHPLFTASGFALSSNKTPSLSVALEKAAVRDATAAALHGAPRQHDALWDAQALACLCSVSGAVR</sequence>
<proteinExistence type="predicted"/>
<feature type="region of interest" description="Disordered" evidence="1">
    <location>
        <begin position="442"/>
        <end position="474"/>
    </location>
</feature>
<dbReference type="GeneID" id="26901727"/>
<accession>A0A0M9G903</accession>
<feature type="region of interest" description="Disordered" evidence="1">
    <location>
        <begin position="381"/>
        <end position="402"/>
    </location>
</feature>
<organism evidence="2 3">
    <name type="scientific">Leptomonas pyrrhocoris</name>
    <name type="common">Firebug parasite</name>
    <dbReference type="NCBI Taxonomy" id="157538"/>
    <lineage>
        <taxon>Eukaryota</taxon>
        <taxon>Discoba</taxon>
        <taxon>Euglenozoa</taxon>
        <taxon>Kinetoplastea</taxon>
        <taxon>Metakinetoplastina</taxon>
        <taxon>Trypanosomatida</taxon>
        <taxon>Trypanosomatidae</taxon>
        <taxon>Leishmaniinae</taxon>
        <taxon>Leptomonas</taxon>
    </lineage>
</organism>
<dbReference type="EMBL" id="LGTL01000002">
    <property type="protein sequence ID" value="KPA84999.1"/>
    <property type="molecule type" value="Genomic_DNA"/>
</dbReference>
<dbReference type="OMA" id="DATRHPL"/>
<dbReference type="AlphaFoldDB" id="A0A0M9G903"/>
<protein>
    <submittedName>
        <fullName evidence="2">Uncharacterized protein</fullName>
    </submittedName>
</protein>
<evidence type="ECO:0000313" key="3">
    <source>
        <dbReference type="Proteomes" id="UP000037923"/>
    </source>
</evidence>
<feature type="region of interest" description="Disordered" evidence="1">
    <location>
        <begin position="139"/>
        <end position="181"/>
    </location>
</feature>
<evidence type="ECO:0000256" key="1">
    <source>
        <dbReference type="SAM" id="MobiDB-lite"/>
    </source>
</evidence>